<gene>
    <name evidence="2" type="ORF">PsB1_0922</name>
</gene>
<reference evidence="2" key="1">
    <citation type="submission" date="2021-05" db="EMBL/GenBank/DDBJ databases">
        <authorList>
            <person name="Tanabe Y."/>
        </authorList>
    </citation>
    <scope>NUCLEOTIDE SEQUENCE</scope>
    <source>
        <strain evidence="2">BOTRYCO-1</strain>
    </source>
</reference>
<dbReference type="EMBL" id="BPFZ01000004">
    <property type="protein sequence ID" value="GIU66768.1"/>
    <property type="molecule type" value="Genomic_DNA"/>
</dbReference>
<dbReference type="PANTHER" id="PTHR30336">
    <property type="entry name" value="INNER MEMBRANE PROTEIN, PROBABLE PERMEASE"/>
    <property type="match status" value="1"/>
</dbReference>
<name>A0ABQ4PVT2_9PROT</name>
<protein>
    <recommendedName>
        <fullName evidence="1">DUF218 domain-containing protein</fullName>
    </recommendedName>
</protein>
<dbReference type="Pfam" id="PF02698">
    <property type="entry name" value="DUF218"/>
    <property type="match status" value="1"/>
</dbReference>
<keyword evidence="3" id="KW-1185">Reference proteome</keyword>
<reference evidence="2" key="2">
    <citation type="journal article" date="2023" name="ISME Commun">
        <title>Characterization of a bloom-associated alphaproteobacterial lineage, 'Candidatus Phycosocius': insights into freshwater algal-bacterial interactions.</title>
        <authorList>
            <person name="Tanabe Y."/>
            <person name="Yamaguchi H."/>
            <person name="Yoshida M."/>
            <person name="Kai A."/>
            <person name="Okazaki Y."/>
        </authorList>
    </citation>
    <scope>NUCLEOTIDE SEQUENCE</scope>
    <source>
        <strain evidence="2">BOTRYCO-1</strain>
    </source>
</reference>
<dbReference type="CDD" id="cd06259">
    <property type="entry name" value="YdcF-like"/>
    <property type="match status" value="1"/>
</dbReference>
<proteinExistence type="predicted"/>
<evidence type="ECO:0000259" key="1">
    <source>
        <dbReference type="Pfam" id="PF02698"/>
    </source>
</evidence>
<sequence length="220" mass="23985">MFGLVCGLGLLIGFVRFGDHVATLMPPVGPIRADGAAALTGGSDQRLIAGVQLVENGSVPHLLISGVNSTATEAELRRVAGGQQVTYDCCIDLGRRAVDTSGNAQEAALWVKKNNIQTLVVITDAYHMPRSLYEIRRAIPNVVLIAYPVQANHGLDGDWWKQDRTTRAFALEYGKYLVAIARGFMDGDRVLALKQISLVKESHNQQGQAHERRVQKDKTP</sequence>
<feature type="domain" description="DUF218" evidence="1">
    <location>
        <begin position="42"/>
        <end position="161"/>
    </location>
</feature>
<dbReference type="Proteomes" id="UP001161064">
    <property type="component" value="Unassembled WGS sequence"/>
</dbReference>
<dbReference type="InterPro" id="IPR003848">
    <property type="entry name" value="DUF218"/>
</dbReference>
<organism evidence="2 3">
    <name type="scientific">Candidatus Phycosocius spiralis</name>
    <dbReference type="NCBI Taxonomy" id="2815099"/>
    <lineage>
        <taxon>Bacteria</taxon>
        <taxon>Pseudomonadati</taxon>
        <taxon>Pseudomonadota</taxon>
        <taxon>Alphaproteobacteria</taxon>
        <taxon>Caulobacterales</taxon>
        <taxon>Caulobacterales incertae sedis</taxon>
        <taxon>Candidatus Phycosocius</taxon>
    </lineage>
</organism>
<dbReference type="PANTHER" id="PTHR30336:SF4">
    <property type="entry name" value="ENVELOPE BIOGENESIS FACTOR ELYC"/>
    <property type="match status" value="1"/>
</dbReference>
<accession>A0ABQ4PVT2</accession>
<evidence type="ECO:0000313" key="3">
    <source>
        <dbReference type="Proteomes" id="UP001161064"/>
    </source>
</evidence>
<comment type="caution">
    <text evidence="2">The sequence shown here is derived from an EMBL/GenBank/DDBJ whole genome shotgun (WGS) entry which is preliminary data.</text>
</comment>
<dbReference type="InterPro" id="IPR051599">
    <property type="entry name" value="Cell_Envelope_Assoc"/>
</dbReference>
<evidence type="ECO:0000313" key="2">
    <source>
        <dbReference type="EMBL" id="GIU66768.1"/>
    </source>
</evidence>